<accession>A0ABT8V0D8</accession>
<dbReference type="InterPro" id="IPR011050">
    <property type="entry name" value="Pectin_lyase_fold/virulence"/>
</dbReference>
<proteinExistence type="predicted"/>
<sequence length="279" mass="31522">MGGIFHFENKELDMQGHVWDFSKQENPSLVLEGHDSTIKNGIILNANITLGQSNYCSPNFSTKTQCYNIVERNGFIYAKTDTSGKIVERMKLENFKNKGGRFGLYSWDGMISNSRLLLNSSLDISGSKANILTNNIISKAIFIEEDRKQFILSKINKTIFVDQSSQILPDRWHDNVAIPSTLYLKFSPDTVIDGNTFTLTNKNDQAYAIVLDHSPRVRITNNIFNGFKVPILMDQWSSIVDEKGNEIKPQQFTGNGNVINPNKYAGEVTMNRKGEIVKK</sequence>
<evidence type="ECO:0000313" key="2">
    <source>
        <dbReference type="Proteomes" id="UP001168902"/>
    </source>
</evidence>
<keyword evidence="2" id="KW-1185">Reference proteome</keyword>
<name>A0ABT8V0D8_9GAMM</name>
<evidence type="ECO:0000313" key="1">
    <source>
        <dbReference type="EMBL" id="MDO3657110.1"/>
    </source>
</evidence>
<reference evidence="1 2" key="1">
    <citation type="submission" date="2023-07" db="EMBL/GenBank/DDBJ databases">
        <title>A novel proteolytic Acinetobacter species.</title>
        <authorList>
            <person name="Nemec A."/>
            <person name="Radolfova-Krizova L."/>
        </authorList>
    </citation>
    <scope>NUCLEOTIDE SEQUENCE [LARGE SCALE GENOMIC DNA]</scope>
    <source>
        <strain evidence="1 2">NIPH 1865</strain>
    </source>
</reference>
<gene>
    <name evidence="1" type="ORF">Q3V53_07820</name>
</gene>
<dbReference type="EMBL" id="JAUMJH010000015">
    <property type="protein sequence ID" value="MDO3657110.1"/>
    <property type="molecule type" value="Genomic_DNA"/>
</dbReference>
<dbReference type="RefSeq" id="WP_302897493.1">
    <property type="nucleotide sequence ID" value="NZ_JAUMJH010000015.1"/>
</dbReference>
<comment type="caution">
    <text evidence="1">The sequence shown here is derived from an EMBL/GenBank/DDBJ whole genome shotgun (WGS) entry which is preliminary data.</text>
</comment>
<evidence type="ECO:0008006" key="3">
    <source>
        <dbReference type="Google" id="ProtNLM"/>
    </source>
</evidence>
<dbReference type="Proteomes" id="UP001168902">
    <property type="component" value="Unassembled WGS sequence"/>
</dbReference>
<dbReference type="SUPFAM" id="SSF51126">
    <property type="entry name" value="Pectin lyase-like"/>
    <property type="match status" value="1"/>
</dbReference>
<organism evidence="1 2">
    <name type="scientific">Acinetobacter genomosp. 15BJ</name>
    <dbReference type="NCBI Taxonomy" id="106651"/>
    <lineage>
        <taxon>Bacteria</taxon>
        <taxon>Pseudomonadati</taxon>
        <taxon>Pseudomonadota</taxon>
        <taxon>Gammaproteobacteria</taxon>
        <taxon>Moraxellales</taxon>
        <taxon>Moraxellaceae</taxon>
        <taxon>Acinetobacter</taxon>
    </lineage>
</organism>
<protein>
    <recommendedName>
        <fullName evidence="3">Mannuronan 5-epimerase</fullName>
    </recommendedName>
</protein>